<feature type="region of interest" description="Disordered" evidence="1">
    <location>
        <begin position="1"/>
        <end position="30"/>
    </location>
</feature>
<accession>A0A7J8KBA3</accession>
<feature type="compositionally biased region" description="Basic residues" evidence="1">
    <location>
        <begin position="1"/>
        <end position="29"/>
    </location>
</feature>
<dbReference type="AlphaFoldDB" id="A0A7J8KBA3"/>
<organism evidence="2 3">
    <name type="scientific">Rousettus aegyptiacus</name>
    <name type="common">Egyptian fruit bat</name>
    <name type="synonym">Pteropus aegyptiacus</name>
    <dbReference type="NCBI Taxonomy" id="9407"/>
    <lineage>
        <taxon>Eukaryota</taxon>
        <taxon>Metazoa</taxon>
        <taxon>Chordata</taxon>
        <taxon>Craniata</taxon>
        <taxon>Vertebrata</taxon>
        <taxon>Euteleostomi</taxon>
        <taxon>Mammalia</taxon>
        <taxon>Eutheria</taxon>
        <taxon>Laurasiatheria</taxon>
        <taxon>Chiroptera</taxon>
        <taxon>Yinpterochiroptera</taxon>
        <taxon>Pteropodoidea</taxon>
        <taxon>Pteropodidae</taxon>
        <taxon>Rousettinae</taxon>
        <taxon>Rousettus</taxon>
    </lineage>
</organism>
<evidence type="ECO:0000313" key="3">
    <source>
        <dbReference type="Proteomes" id="UP000593571"/>
    </source>
</evidence>
<evidence type="ECO:0000313" key="2">
    <source>
        <dbReference type="EMBL" id="KAF6506163.1"/>
    </source>
</evidence>
<proteinExistence type="predicted"/>
<dbReference type="Proteomes" id="UP000593571">
    <property type="component" value="Unassembled WGS sequence"/>
</dbReference>
<protein>
    <submittedName>
        <fullName evidence="2">Uncharacterized protein</fullName>
    </submittedName>
</protein>
<sequence>MSTEKKKKKRKNKKKNSKKKKTKKKKKIKSPCDSVYLFTNSNKAIVLSGGVRVPPPTKPPHRQQEGWRAGGQGQVSVSLALKHQGPVDAVYILYFYILLCTESLNKSSYCFTGAPYLLEL</sequence>
<comment type="caution">
    <text evidence="2">The sequence shown here is derived from an EMBL/GenBank/DDBJ whole genome shotgun (WGS) entry which is preliminary data.</text>
</comment>
<name>A0A7J8KBA3_ROUAE</name>
<evidence type="ECO:0000256" key="1">
    <source>
        <dbReference type="SAM" id="MobiDB-lite"/>
    </source>
</evidence>
<dbReference type="EMBL" id="JACASE010000001">
    <property type="protein sequence ID" value="KAF6506163.1"/>
    <property type="molecule type" value="Genomic_DNA"/>
</dbReference>
<gene>
    <name evidence="2" type="ORF">HJG63_007981</name>
</gene>
<reference evidence="2 3" key="1">
    <citation type="journal article" date="2020" name="Nature">
        <title>Six reference-quality genomes reveal evolution of bat adaptations.</title>
        <authorList>
            <person name="Jebb D."/>
            <person name="Huang Z."/>
            <person name="Pippel M."/>
            <person name="Hughes G.M."/>
            <person name="Lavrichenko K."/>
            <person name="Devanna P."/>
            <person name="Winkler S."/>
            <person name="Jermiin L.S."/>
            <person name="Skirmuntt E.C."/>
            <person name="Katzourakis A."/>
            <person name="Burkitt-Gray L."/>
            <person name="Ray D.A."/>
            <person name="Sullivan K.A.M."/>
            <person name="Roscito J.G."/>
            <person name="Kirilenko B.M."/>
            <person name="Davalos L.M."/>
            <person name="Corthals A.P."/>
            <person name="Power M.L."/>
            <person name="Jones G."/>
            <person name="Ransome R.D."/>
            <person name="Dechmann D.K.N."/>
            <person name="Locatelli A.G."/>
            <person name="Puechmaille S.J."/>
            <person name="Fedrigo O."/>
            <person name="Jarvis E.D."/>
            <person name="Hiller M."/>
            <person name="Vernes S.C."/>
            <person name="Myers E.W."/>
            <person name="Teeling E.C."/>
        </authorList>
    </citation>
    <scope>NUCLEOTIDE SEQUENCE [LARGE SCALE GENOMIC DNA]</scope>
    <source>
        <strain evidence="2">MRouAeg1</strain>
        <tissue evidence="2">Muscle</tissue>
    </source>
</reference>
<keyword evidence="3" id="KW-1185">Reference proteome</keyword>
<feature type="region of interest" description="Disordered" evidence="1">
    <location>
        <begin position="49"/>
        <end position="69"/>
    </location>
</feature>